<evidence type="ECO:0000313" key="6">
    <source>
        <dbReference type="Proteomes" id="UP000373449"/>
    </source>
</evidence>
<gene>
    <name evidence="3" type="ORF">CRN84_02335</name>
    <name evidence="4" type="ORF">NCTC12282_01021</name>
</gene>
<dbReference type="PANTHER" id="PTHR32309:SF13">
    <property type="entry name" value="FERRIC ENTEROBACTIN TRANSPORT PROTEIN FEPE"/>
    <property type="match status" value="1"/>
</dbReference>
<dbReference type="InterPro" id="IPR050445">
    <property type="entry name" value="Bact_polysacc_biosynth/exp"/>
</dbReference>
<proteinExistence type="predicted"/>
<evidence type="ECO:0000313" key="4">
    <source>
        <dbReference type="EMBL" id="VFS46130.1"/>
    </source>
</evidence>
<reference evidence="4 6" key="3">
    <citation type="submission" date="2019-03" db="EMBL/GenBank/DDBJ databases">
        <authorList>
            <consortium name="Pathogen Informatics"/>
        </authorList>
    </citation>
    <scope>NUCLEOTIDE SEQUENCE [LARGE SCALE GENOMIC DNA]</scope>
    <source>
        <strain evidence="4 6">NCTC12282</strain>
    </source>
</reference>
<name>A0A2C6DIV2_9GAMM</name>
<keyword evidence="3" id="KW-0813">Transport</keyword>
<feature type="region of interest" description="Disordered" evidence="1">
    <location>
        <begin position="1"/>
        <end position="65"/>
    </location>
</feature>
<dbReference type="Proteomes" id="UP000373449">
    <property type="component" value="Unassembled WGS sequence"/>
</dbReference>
<accession>A0A2C6DIV2</accession>
<dbReference type="OrthoDB" id="6593347at2"/>
<dbReference type="Proteomes" id="UP000224974">
    <property type="component" value="Unassembled WGS sequence"/>
</dbReference>
<keyword evidence="2" id="KW-0812">Transmembrane</keyword>
<keyword evidence="5" id="KW-1185">Reference proteome</keyword>
<evidence type="ECO:0000256" key="2">
    <source>
        <dbReference type="SAM" id="Phobius"/>
    </source>
</evidence>
<keyword evidence="2" id="KW-0472">Membrane</keyword>
<reference evidence="3" key="2">
    <citation type="submission" date="2017-09" db="EMBL/GenBank/DDBJ databases">
        <title>FDA dAtabase for Regulatory Grade micrObial Sequences (FDA-ARGOS): Supporting development and validation of Infectious Disease Dx tests.</title>
        <authorList>
            <person name="Minogue T."/>
            <person name="Wolcott M."/>
            <person name="Wasieloski L."/>
            <person name="Aguilar W."/>
            <person name="Moore D."/>
            <person name="Tallon L.J."/>
            <person name="Sadzewicz L."/>
            <person name="Ott S."/>
            <person name="Zhao X."/>
            <person name="Nagaraj S."/>
            <person name="Vavikolanu K."/>
            <person name="Aluvathingal J."/>
            <person name="Nadendla S."/>
            <person name="Sichtig H."/>
        </authorList>
    </citation>
    <scope>NUCLEOTIDE SEQUENCE</scope>
    <source>
        <strain evidence="3">FDAARGOS_387</strain>
    </source>
</reference>
<dbReference type="GO" id="GO:0005886">
    <property type="term" value="C:plasma membrane"/>
    <property type="evidence" value="ECO:0007669"/>
    <property type="project" value="TreeGrafter"/>
</dbReference>
<feature type="transmembrane region" description="Helical" evidence="2">
    <location>
        <begin position="91"/>
        <end position="109"/>
    </location>
</feature>
<evidence type="ECO:0000313" key="5">
    <source>
        <dbReference type="Proteomes" id="UP000224974"/>
    </source>
</evidence>
<feature type="transmembrane region" description="Helical" evidence="2">
    <location>
        <begin position="414"/>
        <end position="436"/>
    </location>
</feature>
<keyword evidence="3" id="KW-0762">Sugar transport</keyword>
<keyword evidence="2" id="KW-1133">Transmembrane helix</keyword>
<feature type="compositionally biased region" description="Basic and acidic residues" evidence="1">
    <location>
        <begin position="1"/>
        <end position="41"/>
    </location>
</feature>
<evidence type="ECO:0000256" key="1">
    <source>
        <dbReference type="SAM" id="MobiDB-lite"/>
    </source>
</evidence>
<protein>
    <submittedName>
        <fullName evidence="3">Sugar transporter</fullName>
    </submittedName>
    <submittedName>
        <fullName evidence="4">Vi polysaccharide export inner membrane protein VexD</fullName>
    </submittedName>
</protein>
<dbReference type="EMBL" id="PDDX01000001">
    <property type="protein sequence ID" value="PHI28252.1"/>
    <property type="molecule type" value="Genomic_DNA"/>
</dbReference>
<dbReference type="STRING" id="1111728.GCA_000427805_04033"/>
<dbReference type="GO" id="GO:0004713">
    <property type="term" value="F:protein tyrosine kinase activity"/>
    <property type="evidence" value="ECO:0007669"/>
    <property type="project" value="TreeGrafter"/>
</dbReference>
<sequence>MDNSERIKKWKEERARVADEARAARIAKKHDERTVSERDNASESPPMDNSHSNNHSNSPDWPATDAESVRRASLMIKARRVKHAQQSLRNLLRYVGLPLLVMMVVSWLMTSRFYRADATFVVQSDASQQTVSGPAFFGSGNQMAEGFRVREFILSKEMMDLMEKELGFLSYFAQDDMALLSRYDTPLGVNGSPYRYYLSKVSVSADIQQGMLRLTVQALDAEKAEFFAQRMLAFAEQHVNEVSARMQQERLSWLENDVKDAQAHLAGVRQALLNIQHIQKDIEPQETVTAIYQLIAGFETQLAEATSERDQLMANGLDKNPMVPRLAAKISVLKKQIIEQRDRLSTKLGSQGSLDSLGVFDDIRLQAEMAKTRWEVALQTLQQGKLQALRERRYLLVISQPMVVSDTQSYDAGATWFMVFILLGLGYFIIALLLTLRRLRE</sequence>
<dbReference type="PANTHER" id="PTHR32309">
    <property type="entry name" value="TYROSINE-PROTEIN KINASE"/>
    <property type="match status" value="1"/>
</dbReference>
<organism evidence="3 5">
    <name type="scientific">Budvicia aquatica</name>
    <dbReference type="NCBI Taxonomy" id="82979"/>
    <lineage>
        <taxon>Bacteria</taxon>
        <taxon>Pseudomonadati</taxon>
        <taxon>Pseudomonadota</taxon>
        <taxon>Gammaproteobacteria</taxon>
        <taxon>Enterobacterales</taxon>
        <taxon>Budviciaceae</taxon>
        <taxon>Budvicia</taxon>
    </lineage>
</organism>
<reference evidence="5" key="1">
    <citation type="submission" date="2017-09" db="EMBL/GenBank/DDBJ databases">
        <title>FDA dAtabase for Regulatory Grade micrObial Sequences (FDA-ARGOS): Supporting development and validation of Infectious Disease Dx tests.</title>
        <authorList>
            <person name="Minogue T."/>
            <person name="Wolcott M."/>
            <person name="Wasieloski L."/>
            <person name="Aguilar W."/>
            <person name="Moore D."/>
            <person name="Tallon L."/>
            <person name="Sadzewicz L."/>
            <person name="Ott S."/>
            <person name="Zhao X."/>
            <person name="Nagaraj S."/>
            <person name="Vavikolanu K."/>
            <person name="Aluvathingal J."/>
            <person name="Nadendla S."/>
            <person name="Sichtig H."/>
        </authorList>
    </citation>
    <scope>NUCLEOTIDE SEQUENCE [LARGE SCALE GENOMIC DNA]</scope>
    <source>
        <strain evidence="5">FDAARGOS_387</strain>
    </source>
</reference>
<feature type="compositionally biased region" description="Low complexity" evidence="1">
    <location>
        <begin position="49"/>
        <end position="58"/>
    </location>
</feature>
<dbReference type="AlphaFoldDB" id="A0A2C6DIV2"/>
<dbReference type="EMBL" id="CAADJA010000002">
    <property type="protein sequence ID" value="VFS46130.1"/>
    <property type="molecule type" value="Genomic_DNA"/>
</dbReference>
<dbReference type="RefSeq" id="WP_029095893.1">
    <property type="nucleotide sequence ID" value="NZ_CAADJA010000002.1"/>
</dbReference>
<evidence type="ECO:0000313" key="3">
    <source>
        <dbReference type="EMBL" id="PHI28252.1"/>
    </source>
</evidence>